<name>A0A1V5SGA0_9BACT</name>
<dbReference type="Gene3D" id="1.10.150.130">
    <property type="match status" value="1"/>
</dbReference>
<dbReference type="Pfam" id="PF13495">
    <property type="entry name" value="Phage_int_SAM_4"/>
    <property type="match status" value="1"/>
</dbReference>
<dbReference type="Proteomes" id="UP000485367">
    <property type="component" value="Unassembled WGS sequence"/>
</dbReference>
<keyword evidence="3 5" id="KW-0238">DNA-binding</keyword>
<evidence type="ECO:0000256" key="1">
    <source>
        <dbReference type="ARBA" id="ARBA00008857"/>
    </source>
</evidence>
<dbReference type="InterPro" id="IPR044068">
    <property type="entry name" value="CB"/>
</dbReference>
<dbReference type="AlphaFoldDB" id="A0A1V5SGA0"/>
<dbReference type="SUPFAM" id="SSF56349">
    <property type="entry name" value="DNA breaking-rejoining enzymes"/>
    <property type="match status" value="1"/>
</dbReference>
<organism evidence="8">
    <name type="scientific">candidate division WS2 bacterium ADurb.Bin280</name>
    <dbReference type="NCBI Taxonomy" id="1852829"/>
    <lineage>
        <taxon>Bacteria</taxon>
        <taxon>candidate division WS2</taxon>
    </lineage>
</organism>
<evidence type="ECO:0000313" key="8">
    <source>
        <dbReference type="EMBL" id="OQA53273.1"/>
    </source>
</evidence>
<dbReference type="EMBL" id="MWBO01000006">
    <property type="protein sequence ID" value="OQA53273.1"/>
    <property type="molecule type" value="Genomic_DNA"/>
</dbReference>
<feature type="domain" description="Tyr recombinase" evidence="6">
    <location>
        <begin position="98"/>
        <end position="270"/>
    </location>
</feature>
<dbReference type="InterPro" id="IPR004107">
    <property type="entry name" value="Integrase_SAM-like_N"/>
</dbReference>
<evidence type="ECO:0000256" key="2">
    <source>
        <dbReference type="ARBA" id="ARBA00022908"/>
    </source>
</evidence>
<dbReference type="Gene3D" id="1.10.443.10">
    <property type="entry name" value="Intergrase catalytic core"/>
    <property type="match status" value="1"/>
</dbReference>
<evidence type="ECO:0000256" key="4">
    <source>
        <dbReference type="ARBA" id="ARBA00023172"/>
    </source>
</evidence>
<feature type="domain" description="Core-binding (CB)" evidence="7">
    <location>
        <begin position="1"/>
        <end position="82"/>
    </location>
</feature>
<sequence>MNIQEILERTKRELRLRAYSPKTIEAYIFCIRKYLDFKKSNLDRIDEENIKDYLLKLQDSGKSSQTVNLHINSIKYLYREIFKNHKKINIKFAKRSQKLPVVLSRQEIKRIIDSIQNQKHRLIIALSYGAGLRVSEAQNLKVCDIDIDQKIIHIKNAKGKKDRISLLPEKIIVELKKAIAYKQKGDLLFESERGGKLSTRSLEKIFESALSNSGIAKSATFHSLRHSFATHLLENGVDVRYVQELLGHANIRTTQIYTHVTNPNIKNIKSPL</sequence>
<reference evidence="8" key="1">
    <citation type="submission" date="2017-02" db="EMBL/GenBank/DDBJ databases">
        <title>Delving into the versatile metabolic prowess of the omnipresent phylum Bacteroidetes.</title>
        <authorList>
            <person name="Nobu M.K."/>
            <person name="Mei R."/>
            <person name="Narihiro T."/>
            <person name="Kuroda K."/>
            <person name="Liu W.-T."/>
        </authorList>
    </citation>
    <scope>NUCLEOTIDE SEQUENCE</scope>
    <source>
        <strain evidence="8">ADurb.Bin280</strain>
    </source>
</reference>
<dbReference type="InterPro" id="IPR010998">
    <property type="entry name" value="Integrase_recombinase_N"/>
</dbReference>
<proteinExistence type="inferred from homology"/>
<keyword evidence="4" id="KW-0233">DNA recombination</keyword>
<dbReference type="PANTHER" id="PTHR30349:SF64">
    <property type="entry name" value="PROPHAGE INTEGRASE INTD-RELATED"/>
    <property type="match status" value="1"/>
</dbReference>
<dbReference type="InterPro" id="IPR011010">
    <property type="entry name" value="DNA_brk_join_enz"/>
</dbReference>
<dbReference type="Pfam" id="PF00589">
    <property type="entry name" value="Phage_integrase"/>
    <property type="match status" value="1"/>
</dbReference>
<accession>A0A1V5SGA0</accession>
<comment type="caution">
    <text evidence="8">The sequence shown here is derived from an EMBL/GenBank/DDBJ whole genome shotgun (WGS) entry which is preliminary data.</text>
</comment>
<dbReference type="PANTHER" id="PTHR30349">
    <property type="entry name" value="PHAGE INTEGRASE-RELATED"/>
    <property type="match status" value="1"/>
</dbReference>
<dbReference type="PROSITE" id="PS51898">
    <property type="entry name" value="TYR_RECOMBINASE"/>
    <property type="match status" value="1"/>
</dbReference>
<dbReference type="GO" id="GO:0015074">
    <property type="term" value="P:DNA integration"/>
    <property type="evidence" value="ECO:0007669"/>
    <property type="project" value="UniProtKB-KW"/>
</dbReference>
<protein>
    <submittedName>
        <fullName evidence="8">Tyrosine recombinase XerD</fullName>
    </submittedName>
</protein>
<evidence type="ECO:0000256" key="3">
    <source>
        <dbReference type="ARBA" id="ARBA00023125"/>
    </source>
</evidence>
<comment type="similarity">
    <text evidence="1">Belongs to the 'phage' integrase family.</text>
</comment>
<dbReference type="PROSITE" id="PS51900">
    <property type="entry name" value="CB"/>
    <property type="match status" value="1"/>
</dbReference>
<evidence type="ECO:0000259" key="7">
    <source>
        <dbReference type="PROSITE" id="PS51900"/>
    </source>
</evidence>
<dbReference type="InterPro" id="IPR002104">
    <property type="entry name" value="Integrase_catalytic"/>
</dbReference>
<dbReference type="InterPro" id="IPR013762">
    <property type="entry name" value="Integrase-like_cat_sf"/>
</dbReference>
<dbReference type="GO" id="GO:0003677">
    <property type="term" value="F:DNA binding"/>
    <property type="evidence" value="ECO:0007669"/>
    <property type="project" value="UniProtKB-UniRule"/>
</dbReference>
<evidence type="ECO:0000259" key="6">
    <source>
        <dbReference type="PROSITE" id="PS51898"/>
    </source>
</evidence>
<dbReference type="GO" id="GO:0006310">
    <property type="term" value="P:DNA recombination"/>
    <property type="evidence" value="ECO:0007669"/>
    <property type="project" value="UniProtKB-KW"/>
</dbReference>
<dbReference type="InterPro" id="IPR050090">
    <property type="entry name" value="Tyrosine_recombinase_XerCD"/>
</dbReference>
<gene>
    <name evidence="8" type="primary">xerD</name>
    <name evidence="8" type="ORF">BWY43_00044</name>
</gene>
<dbReference type="NCBIfam" id="NF040815">
    <property type="entry name" value="recomb_XerA_Arch"/>
    <property type="match status" value="1"/>
</dbReference>
<evidence type="ECO:0000256" key="5">
    <source>
        <dbReference type="PROSITE-ProRule" id="PRU01248"/>
    </source>
</evidence>
<keyword evidence="2" id="KW-0229">DNA integration</keyword>